<dbReference type="CDD" id="cd00037">
    <property type="entry name" value="CLECT"/>
    <property type="match status" value="1"/>
</dbReference>
<feature type="chain" id="PRO_5040290785" evidence="1">
    <location>
        <begin position="26"/>
        <end position="258"/>
    </location>
</feature>
<accession>A0A9R1TJ14</accession>
<gene>
    <name evidence="4" type="primary">LOC105270543</name>
</gene>
<dbReference type="RefSeq" id="XP_011309868.1">
    <property type="nucleotide sequence ID" value="XM_011311566.1"/>
</dbReference>
<dbReference type="Gene3D" id="3.10.100.10">
    <property type="entry name" value="Mannose-Binding Protein A, subunit A"/>
    <property type="match status" value="1"/>
</dbReference>
<dbReference type="InterPro" id="IPR001304">
    <property type="entry name" value="C-type_lectin-like"/>
</dbReference>
<organism evidence="3 4">
    <name type="scientific">Fopius arisanus</name>
    <dbReference type="NCBI Taxonomy" id="64838"/>
    <lineage>
        <taxon>Eukaryota</taxon>
        <taxon>Metazoa</taxon>
        <taxon>Ecdysozoa</taxon>
        <taxon>Arthropoda</taxon>
        <taxon>Hexapoda</taxon>
        <taxon>Insecta</taxon>
        <taxon>Pterygota</taxon>
        <taxon>Neoptera</taxon>
        <taxon>Endopterygota</taxon>
        <taxon>Hymenoptera</taxon>
        <taxon>Apocrita</taxon>
        <taxon>Ichneumonoidea</taxon>
        <taxon>Braconidae</taxon>
        <taxon>Opiinae</taxon>
        <taxon>Fopius</taxon>
    </lineage>
</organism>
<feature type="domain" description="C-type lectin" evidence="2">
    <location>
        <begin position="126"/>
        <end position="245"/>
    </location>
</feature>
<dbReference type="InterPro" id="IPR050111">
    <property type="entry name" value="C-type_lectin/snaclec_domain"/>
</dbReference>
<dbReference type="AlphaFoldDB" id="A0A9R1TJ14"/>
<evidence type="ECO:0000259" key="2">
    <source>
        <dbReference type="PROSITE" id="PS50041"/>
    </source>
</evidence>
<name>A0A9R1TJ14_9HYME</name>
<evidence type="ECO:0000313" key="4">
    <source>
        <dbReference type="RefSeq" id="XP_011309868.1"/>
    </source>
</evidence>
<feature type="signal peptide" evidence="1">
    <location>
        <begin position="1"/>
        <end position="25"/>
    </location>
</feature>
<dbReference type="PROSITE" id="PS50041">
    <property type="entry name" value="C_TYPE_LECTIN_2"/>
    <property type="match status" value="1"/>
</dbReference>
<evidence type="ECO:0000313" key="3">
    <source>
        <dbReference type="Proteomes" id="UP000694866"/>
    </source>
</evidence>
<dbReference type="KEGG" id="fas:105270543"/>
<dbReference type="SMART" id="SM00034">
    <property type="entry name" value="CLECT"/>
    <property type="match status" value="1"/>
</dbReference>
<dbReference type="InterPro" id="IPR016187">
    <property type="entry name" value="CTDL_fold"/>
</dbReference>
<keyword evidence="3" id="KW-1185">Reference proteome</keyword>
<sequence length="258" mass="27702">MINNCNTGLIVIVLLIAVGARDIAGQCPPVANGFIVNSLQGNGYNIRSSQNPNEFFVNTANGLELRVIIGQSGFLISGNDANGRNLTANPGPSGQVEFVANATGSGEKKLCEGQSFPAGYKVTMGIGAHKYYKTKKSWNDARNTCVNDGGHLLVITSDAEEKVILNMVNAAGDSDTWLGIHDLFVFRDWVTIQDVRLNATGYARWSPRIVPNPDNYGGNQRCVRLLNTGGMDDIQCTSSISFVCKIQCNKCLASPAVN</sequence>
<dbReference type="PANTHER" id="PTHR22803">
    <property type="entry name" value="MANNOSE, PHOSPHOLIPASE, LECTIN RECEPTOR RELATED"/>
    <property type="match status" value="1"/>
</dbReference>
<dbReference type="Proteomes" id="UP000694866">
    <property type="component" value="Unplaced"/>
</dbReference>
<dbReference type="SUPFAM" id="SSF56436">
    <property type="entry name" value="C-type lectin-like"/>
    <property type="match status" value="1"/>
</dbReference>
<protein>
    <submittedName>
        <fullName evidence="4">Hemolymph lipopolysaccharide-binding protein</fullName>
    </submittedName>
</protein>
<evidence type="ECO:0000256" key="1">
    <source>
        <dbReference type="SAM" id="SignalP"/>
    </source>
</evidence>
<keyword evidence="1" id="KW-0732">Signal</keyword>
<proteinExistence type="predicted"/>
<reference evidence="4" key="1">
    <citation type="submission" date="2025-08" db="UniProtKB">
        <authorList>
            <consortium name="RefSeq"/>
        </authorList>
    </citation>
    <scope>IDENTIFICATION</scope>
    <source>
        <strain evidence="4">USDA-PBARC FA_bdor</strain>
        <tissue evidence="4">Whole organism</tissue>
    </source>
</reference>
<dbReference type="Pfam" id="PF00059">
    <property type="entry name" value="Lectin_C"/>
    <property type="match status" value="1"/>
</dbReference>
<dbReference type="InterPro" id="IPR016186">
    <property type="entry name" value="C-type_lectin-like/link_sf"/>
</dbReference>
<dbReference type="OrthoDB" id="7357196at2759"/>
<dbReference type="GeneID" id="105270543"/>